<sequence>MKILIVSAKKLRRLLAEIINEKIQVLLKEVPMSQINSRNSAFEPVYLTTKQALSYLHISKPTLNKLRREGLVLGLHVSDNRVLYEKKQLDYYIKHHPADLNDK</sequence>
<dbReference type="OrthoDB" id="886362at2"/>
<accession>A0A4Z0Q567</accession>
<dbReference type="Proteomes" id="UP000297549">
    <property type="component" value="Unassembled WGS sequence"/>
</dbReference>
<dbReference type="RefSeq" id="WP_135462779.1">
    <property type="nucleotide sequence ID" value="NZ_SRLC01000001.1"/>
</dbReference>
<gene>
    <name evidence="1" type="ORF">E5K00_08385</name>
</gene>
<reference evidence="1 2" key="1">
    <citation type="submission" date="2019-04" db="EMBL/GenBank/DDBJ databases">
        <authorList>
            <person name="Feng G."/>
            <person name="Zhang J."/>
            <person name="Zhu H."/>
        </authorList>
    </citation>
    <scope>NUCLEOTIDE SEQUENCE [LARGE SCALE GENOMIC DNA]</scope>
    <source>
        <strain evidence="1 2">JCM 31653</strain>
    </source>
</reference>
<evidence type="ECO:0000313" key="2">
    <source>
        <dbReference type="Proteomes" id="UP000297549"/>
    </source>
</evidence>
<protein>
    <submittedName>
        <fullName evidence="1">DNA-binding protein</fullName>
    </submittedName>
</protein>
<organism evidence="1 2">
    <name type="scientific">Hymenobacter aquaticus</name>
    <dbReference type="NCBI Taxonomy" id="1867101"/>
    <lineage>
        <taxon>Bacteria</taxon>
        <taxon>Pseudomonadati</taxon>
        <taxon>Bacteroidota</taxon>
        <taxon>Cytophagia</taxon>
        <taxon>Cytophagales</taxon>
        <taxon>Hymenobacteraceae</taxon>
        <taxon>Hymenobacter</taxon>
    </lineage>
</organism>
<dbReference type="EMBL" id="SRLC01000001">
    <property type="protein sequence ID" value="TGE25200.1"/>
    <property type="molecule type" value="Genomic_DNA"/>
</dbReference>
<comment type="caution">
    <text evidence="1">The sequence shown here is derived from an EMBL/GenBank/DDBJ whole genome shotgun (WGS) entry which is preliminary data.</text>
</comment>
<dbReference type="GO" id="GO:0003677">
    <property type="term" value="F:DNA binding"/>
    <property type="evidence" value="ECO:0007669"/>
    <property type="project" value="UniProtKB-KW"/>
</dbReference>
<dbReference type="AlphaFoldDB" id="A0A4Z0Q567"/>
<name>A0A4Z0Q567_9BACT</name>
<proteinExistence type="predicted"/>
<keyword evidence="1" id="KW-0238">DNA-binding</keyword>
<evidence type="ECO:0000313" key="1">
    <source>
        <dbReference type="EMBL" id="TGE25200.1"/>
    </source>
</evidence>
<keyword evidence="2" id="KW-1185">Reference proteome</keyword>